<dbReference type="GO" id="GO:0005774">
    <property type="term" value="C:vacuolar membrane"/>
    <property type="evidence" value="ECO:0007669"/>
    <property type="project" value="UniProtKB-SubCell"/>
</dbReference>
<feature type="transmembrane region" description="Helical" evidence="14">
    <location>
        <begin position="457"/>
        <end position="476"/>
    </location>
</feature>
<keyword evidence="4" id="KW-0926">Vacuole</keyword>
<dbReference type="GO" id="GO:0000323">
    <property type="term" value="C:lytic vacuole"/>
    <property type="evidence" value="ECO:0007669"/>
    <property type="project" value="UniProtKB-ARBA"/>
</dbReference>
<feature type="domain" description="ABC transporter" evidence="15">
    <location>
        <begin position="1327"/>
        <end position="1559"/>
    </location>
</feature>
<evidence type="ECO:0000256" key="4">
    <source>
        <dbReference type="ARBA" id="ARBA00022554"/>
    </source>
</evidence>
<dbReference type="PROSITE" id="PS50929">
    <property type="entry name" value="ABC_TM1F"/>
    <property type="match status" value="2"/>
</dbReference>
<keyword evidence="7" id="KW-0547">Nucleotide-binding</keyword>
<dbReference type="PROSITE" id="PS00211">
    <property type="entry name" value="ABC_TRANSPORTER_1"/>
    <property type="match status" value="2"/>
</dbReference>
<comment type="similarity">
    <text evidence="2">Belongs to the ABC transporter superfamily. ABCC family. Conjugate transporter (TC 3.A.1.208) subfamily.</text>
</comment>
<keyword evidence="5 14" id="KW-0812">Transmembrane</keyword>
<protein>
    <recommendedName>
        <fullName evidence="11">ABC-type glutathione-S-conjugate transporter</fullName>
        <ecNumber evidence="11">7.6.2.3</ecNumber>
    </recommendedName>
</protein>
<dbReference type="PANTHER" id="PTHR24223:SF443">
    <property type="entry name" value="MULTIDRUG-RESISTANCE LIKE PROTEIN 1, ISOFORM I"/>
    <property type="match status" value="1"/>
</dbReference>
<feature type="transmembrane region" description="Helical" evidence="14">
    <location>
        <begin position="111"/>
        <end position="129"/>
    </location>
</feature>
<evidence type="ECO:0000256" key="3">
    <source>
        <dbReference type="ARBA" id="ARBA00022448"/>
    </source>
</evidence>
<feature type="transmembrane region" description="Helical" evidence="14">
    <location>
        <begin position="1234"/>
        <end position="1251"/>
    </location>
</feature>
<evidence type="ECO:0000256" key="9">
    <source>
        <dbReference type="ARBA" id="ARBA00022989"/>
    </source>
</evidence>
<dbReference type="Pfam" id="PF00664">
    <property type="entry name" value="ABC_membrane"/>
    <property type="match status" value="2"/>
</dbReference>
<evidence type="ECO:0000259" key="16">
    <source>
        <dbReference type="PROSITE" id="PS50929"/>
    </source>
</evidence>
<evidence type="ECO:0000313" key="18">
    <source>
        <dbReference type="Proteomes" id="UP000614601"/>
    </source>
</evidence>
<keyword evidence="6" id="KW-0677">Repeat</keyword>
<dbReference type="InterPro" id="IPR017871">
    <property type="entry name" value="ABC_transporter-like_CS"/>
</dbReference>
<dbReference type="FunFam" id="1.20.1560.10:FF:000020">
    <property type="entry name" value="ABC metal ion transporter"/>
    <property type="match status" value="1"/>
</dbReference>
<dbReference type="OrthoDB" id="6500128at2759"/>
<dbReference type="GO" id="GO:0016887">
    <property type="term" value="F:ATP hydrolysis activity"/>
    <property type="evidence" value="ECO:0007669"/>
    <property type="project" value="InterPro"/>
</dbReference>
<dbReference type="FunFam" id="3.40.50.300:FF:000074">
    <property type="entry name" value="Multidrug resistance-associated protein 5 isoform 1"/>
    <property type="match status" value="1"/>
</dbReference>
<dbReference type="Gene3D" id="1.20.1560.10">
    <property type="entry name" value="ABC transporter type 1, transmembrane domain"/>
    <property type="match status" value="2"/>
</dbReference>
<dbReference type="GO" id="GO:0015431">
    <property type="term" value="F:ABC-type glutathione S-conjugate transporter activity"/>
    <property type="evidence" value="ECO:0007669"/>
    <property type="project" value="UniProtKB-EC"/>
</dbReference>
<evidence type="ECO:0000256" key="12">
    <source>
        <dbReference type="ARBA" id="ARBA00047523"/>
    </source>
</evidence>
<feature type="transmembrane region" description="Helical" evidence="14">
    <location>
        <begin position="1045"/>
        <end position="1071"/>
    </location>
</feature>
<keyword evidence="9 14" id="KW-1133">Transmembrane helix</keyword>
<dbReference type="SUPFAM" id="SSF52540">
    <property type="entry name" value="P-loop containing nucleoside triphosphate hydrolases"/>
    <property type="match status" value="2"/>
</dbReference>
<feature type="transmembrane region" description="Helical" evidence="14">
    <location>
        <begin position="141"/>
        <end position="161"/>
    </location>
</feature>
<feature type="transmembrane region" description="Helical" evidence="14">
    <location>
        <begin position="576"/>
        <end position="601"/>
    </location>
</feature>
<feature type="transmembrane region" description="Helical" evidence="14">
    <location>
        <begin position="355"/>
        <end position="378"/>
    </location>
</feature>
<dbReference type="CDD" id="cd18603">
    <property type="entry name" value="ABC_6TM_MRP1_2_3_6_D2_like"/>
    <property type="match status" value="1"/>
</dbReference>
<dbReference type="InterPro" id="IPR036640">
    <property type="entry name" value="ABC1_TM_sf"/>
</dbReference>
<evidence type="ECO:0000259" key="15">
    <source>
        <dbReference type="PROSITE" id="PS50893"/>
    </source>
</evidence>
<feature type="domain" description="ABC transporter" evidence="15">
    <location>
        <begin position="653"/>
        <end position="877"/>
    </location>
</feature>
<feature type="compositionally biased region" description="Acidic residues" evidence="13">
    <location>
        <begin position="1587"/>
        <end position="1602"/>
    </location>
</feature>
<dbReference type="CDD" id="cd18595">
    <property type="entry name" value="ABC_6TM_MRP1_2_3_6_D1_like"/>
    <property type="match status" value="1"/>
</dbReference>
<feature type="compositionally biased region" description="Polar residues" evidence="13">
    <location>
        <begin position="1607"/>
        <end position="1616"/>
    </location>
</feature>
<proteinExistence type="inferred from homology"/>
<dbReference type="InterPro" id="IPR050173">
    <property type="entry name" value="ABC_transporter_C-like"/>
</dbReference>
<feature type="transmembrane region" description="Helical" evidence="14">
    <location>
        <begin position="1120"/>
        <end position="1140"/>
    </location>
</feature>
<feature type="transmembrane region" description="Helical" evidence="14">
    <location>
        <begin position="32"/>
        <end position="54"/>
    </location>
</feature>
<evidence type="ECO:0000256" key="10">
    <source>
        <dbReference type="ARBA" id="ARBA00023136"/>
    </source>
</evidence>
<dbReference type="FunFam" id="1.20.1560.10:FF:000001">
    <property type="entry name" value="ATP-binding cassette subfamily C member 1"/>
    <property type="match status" value="1"/>
</dbReference>
<keyword evidence="8" id="KW-0067">ATP-binding</keyword>
<keyword evidence="10 14" id="KW-0472">Membrane</keyword>
<dbReference type="CDD" id="cd03244">
    <property type="entry name" value="ABCC_MRP_domain2"/>
    <property type="match status" value="1"/>
</dbReference>
<dbReference type="PROSITE" id="PS50893">
    <property type="entry name" value="ABC_TRANSPORTER_2"/>
    <property type="match status" value="2"/>
</dbReference>
<dbReference type="FunFam" id="3.40.50.300:FF:000997">
    <property type="entry name" value="Multidrug resistance-associated protein 1"/>
    <property type="match status" value="1"/>
</dbReference>
<keyword evidence="3" id="KW-0813">Transport</keyword>
<evidence type="ECO:0000256" key="11">
    <source>
        <dbReference type="ARBA" id="ARBA00024220"/>
    </source>
</evidence>
<dbReference type="EC" id="7.6.2.3" evidence="11"/>
<evidence type="ECO:0000256" key="8">
    <source>
        <dbReference type="ARBA" id="ARBA00022840"/>
    </source>
</evidence>
<organism evidence="17 18">
    <name type="scientific">Bursaphelenchus okinawaensis</name>
    <dbReference type="NCBI Taxonomy" id="465554"/>
    <lineage>
        <taxon>Eukaryota</taxon>
        <taxon>Metazoa</taxon>
        <taxon>Ecdysozoa</taxon>
        <taxon>Nematoda</taxon>
        <taxon>Chromadorea</taxon>
        <taxon>Rhabditida</taxon>
        <taxon>Tylenchina</taxon>
        <taxon>Tylenchomorpha</taxon>
        <taxon>Aphelenchoidea</taxon>
        <taxon>Aphelenchoididae</taxon>
        <taxon>Bursaphelenchus</taxon>
    </lineage>
</organism>
<keyword evidence="18" id="KW-1185">Reference proteome</keyword>
<feature type="domain" description="ABC transmembrane type-1" evidence="16">
    <location>
        <begin position="1002"/>
        <end position="1286"/>
    </location>
</feature>
<comment type="caution">
    <text evidence="17">The sequence shown here is derived from an EMBL/GenBank/DDBJ whole genome shotgun (WGS) entry which is preliminary data.</text>
</comment>
<dbReference type="Pfam" id="PF00005">
    <property type="entry name" value="ABC_tran"/>
    <property type="match status" value="2"/>
</dbReference>
<feature type="transmembrane region" description="Helical" evidence="14">
    <location>
        <begin position="75"/>
        <end position="91"/>
    </location>
</feature>
<dbReference type="Gene3D" id="3.40.50.300">
    <property type="entry name" value="P-loop containing nucleotide triphosphate hydrolases"/>
    <property type="match status" value="2"/>
</dbReference>
<feature type="transmembrane region" description="Helical" evidence="14">
    <location>
        <begin position="1146"/>
        <end position="1163"/>
    </location>
</feature>
<feature type="transmembrane region" description="Helical" evidence="14">
    <location>
        <begin position="173"/>
        <end position="196"/>
    </location>
</feature>
<evidence type="ECO:0000256" key="14">
    <source>
        <dbReference type="SAM" id="Phobius"/>
    </source>
</evidence>
<gene>
    <name evidence="17" type="ORF">BOKJ2_LOCUS7180</name>
</gene>
<dbReference type="InterPro" id="IPR027417">
    <property type="entry name" value="P-loop_NTPase"/>
</dbReference>
<dbReference type="InterPro" id="IPR003593">
    <property type="entry name" value="AAA+_ATPase"/>
</dbReference>
<evidence type="ECO:0000313" key="17">
    <source>
        <dbReference type="EMBL" id="CAD5217623.1"/>
    </source>
</evidence>
<feature type="region of interest" description="Disordered" evidence="13">
    <location>
        <begin position="1568"/>
        <end position="1616"/>
    </location>
</feature>
<name>A0A811KQQ5_9BILA</name>
<dbReference type="GO" id="GO:0005524">
    <property type="term" value="F:ATP binding"/>
    <property type="evidence" value="ECO:0007669"/>
    <property type="project" value="UniProtKB-KW"/>
</dbReference>
<feature type="transmembrane region" description="Helical" evidence="14">
    <location>
        <begin position="535"/>
        <end position="564"/>
    </location>
</feature>
<evidence type="ECO:0000256" key="13">
    <source>
        <dbReference type="SAM" id="MobiDB-lite"/>
    </source>
</evidence>
<reference evidence="17" key="1">
    <citation type="submission" date="2020-09" db="EMBL/GenBank/DDBJ databases">
        <authorList>
            <person name="Kikuchi T."/>
        </authorList>
    </citation>
    <scope>NUCLEOTIDE SEQUENCE</scope>
    <source>
        <strain evidence="17">SH1</strain>
    </source>
</reference>
<comment type="subcellular location">
    <subcellularLocation>
        <location evidence="1">Vacuole membrane</location>
        <topology evidence="1">Multi-pass membrane protein</topology>
    </subcellularLocation>
</comment>
<dbReference type="PANTHER" id="PTHR24223">
    <property type="entry name" value="ATP-BINDING CASSETTE SUB-FAMILY C"/>
    <property type="match status" value="1"/>
</dbReference>
<dbReference type="EMBL" id="CAJFCW020000003">
    <property type="protein sequence ID" value="CAG9108151.1"/>
    <property type="molecule type" value="Genomic_DNA"/>
</dbReference>
<accession>A0A811KQQ5</accession>
<dbReference type="EMBL" id="CAJFDH010000003">
    <property type="protein sequence ID" value="CAD5217623.1"/>
    <property type="molecule type" value="Genomic_DNA"/>
</dbReference>
<evidence type="ECO:0000256" key="6">
    <source>
        <dbReference type="ARBA" id="ARBA00022737"/>
    </source>
</evidence>
<evidence type="ECO:0000256" key="5">
    <source>
        <dbReference type="ARBA" id="ARBA00022692"/>
    </source>
</evidence>
<dbReference type="SUPFAM" id="SSF90123">
    <property type="entry name" value="ABC transporter transmembrane region"/>
    <property type="match status" value="2"/>
</dbReference>
<feature type="transmembrane region" description="Helical" evidence="14">
    <location>
        <begin position="995"/>
        <end position="1025"/>
    </location>
</feature>
<comment type="catalytic activity">
    <reaction evidence="12">
        <text>leukotriene C4(in) + ATP + H2O = leukotriene C4(out) + ADP + phosphate + H(+)</text>
        <dbReference type="Rhea" id="RHEA:38963"/>
        <dbReference type="ChEBI" id="CHEBI:15377"/>
        <dbReference type="ChEBI" id="CHEBI:15378"/>
        <dbReference type="ChEBI" id="CHEBI:30616"/>
        <dbReference type="ChEBI" id="CHEBI:43474"/>
        <dbReference type="ChEBI" id="CHEBI:57973"/>
        <dbReference type="ChEBI" id="CHEBI:456216"/>
    </reaction>
    <physiologicalReaction direction="left-to-right" evidence="12">
        <dbReference type="Rhea" id="RHEA:38964"/>
    </physiologicalReaction>
</comment>
<evidence type="ECO:0000256" key="7">
    <source>
        <dbReference type="ARBA" id="ARBA00022741"/>
    </source>
</evidence>
<dbReference type="Proteomes" id="UP000614601">
    <property type="component" value="Unassembled WGS sequence"/>
</dbReference>
<dbReference type="CDD" id="cd03250">
    <property type="entry name" value="ABCC_MRP_domain1"/>
    <property type="match status" value="1"/>
</dbReference>
<sequence length="1616" mass="182334">MDLLQFFCNEDQEVFQSSSANSTSLPLLNECVLHGSLIFLPCWFFLFFLPLICFDITKDDKKQKLRLDTPINYRLFLSVILDLIIWVMLLNAFHETYIRPLPLSTDDWKEIAPYAALAIVFTISIYVSYRVKQKGILTSGVLFIFYFLLTVCALPELLYILQEIGEGNKLLVHSILFIPYFVLNFLILVLSCFADIPKQKYDKKKACPEEYSSFLNQISFHWFTQMTWTGYKQSLKMENMWDLNTNDESSMLLQEYEGHRRKEEIAHARKHYHKQVPNGKQQLLENYQKPQEEGDKKKEKAQFPSILMPLTKCFKFSLISGALLKFIFDSAQFVFPHLLKMLIRFIQNGTDPKWYGIGIAVTMLFIGVVQSFILHQYFHIMFHTGMKIRSILSSVVYKKAINLSSKARKNRTVGSLVNIMAADVQRFQDVTTYVMMLWSAPYQMILAMYFLYQVLGWSVICGVLIMASLIPINSNIAKAMQKYQAQQMECKDKRLRMLNEVISGMKLVKLYGWEEEVKQKILDEREKEIRILRKLAYWNAATSLTWACAPFLVAVTTFSVYVFVDPANNLLTPEKTFVALALFNILRFPMAVCTVLCTQVAQFRVSNDRLKEFLAAEEVDRAKSRRYDVSKGLISEDPEKPRHTTSTTQPNAVTLTNASFAWDPEDAYGTALSDLNLTIEHGKLVAVIGRVGSGKTSLIQALLGEMYKVHGTCELNGRVAYVPQQSWILNMTVRDNILFGSIYDETKYYKIIEACALEQDLRSLSNGDMTEIGEKGINLSGGQKQRISLARALYADADIYLLDDVLSAVDAHVQRHLFDHVILDLLKDKTRFLVTNSLTNLKHCDQVVVMKGGQVSEFGTYEGLIQKHGEFSEIVEEFLIEEAKSRGRSISFGEDSTDVKEVLEELQDLLPKEKLTPESIETKLNTTSNEKKLSSSSIPTITITAPTANNTPKFQNHLTKPQNGAPPAPKRLIEGENVETGQVKLHVYYTYIKSIGLACVTIFLAAYVFSSALGILSNMWLAHWSDKAVRMRNSNSTQPDMASNLGIYTMLGLGQALAVCIAAVWVSLGMVKASKLLHSKMLDGVVSKPMWFFDITPMGRILNRFSKDLDMIDSRLPSSVLNFTGSIIQALAILCVPIIITPQVTPSIVAILVIYCFLTVFYLSTSRQLKRLEAVTRSPIYSHFAESINGSASIRAFNCEDRFVRRSQQLVDENLKAYYPSIVANRWLSVRLELIGNLIVFFSGIFAVLYSDNGVTAGLIGLSVSYAFNVTQVLNWAVRMSSELETNIVSVERVTEYAEQASEERDEEVQLAVEPLSGWPTNGQISFEMASFSYRPDSDEILKNINLKINAKEKIAIVGRTGSGKSSFALALFRLLESKSGRITIDNVDLSKVPLPTLRRRLTIVPQDPVLFSGTLRMNLDPSNLFDEEFLWEALEYAGMKQFVASLPNALETEISEGGANISVGQRQLICLARALLRKPKILILDEASASVDLETDQMVHRTLRDHFADCTVLTIAHRLNWLSDVDRVLVIDNGMVAEFDTPDNLLKRDDSLFKSLANEGDFTMKKVSQASVDRMTPPRVEITPAEAEESTDPNNEGEDAPLLDNTVDSESVESG</sequence>
<dbReference type="SMART" id="SM00382">
    <property type="entry name" value="AAA"/>
    <property type="match status" value="2"/>
</dbReference>
<evidence type="ECO:0000256" key="2">
    <source>
        <dbReference type="ARBA" id="ARBA00009726"/>
    </source>
</evidence>
<dbReference type="InterPro" id="IPR003439">
    <property type="entry name" value="ABC_transporter-like_ATP-bd"/>
</dbReference>
<evidence type="ECO:0000256" key="1">
    <source>
        <dbReference type="ARBA" id="ARBA00004128"/>
    </source>
</evidence>
<dbReference type="Proteomes" id="UP000783686">
    <property type="component" value="Unassembled WGS sequence"/>
</dbReference>
<feature type="domain" description="ABC transmembrane type-1" evidence="16">
    <location>
        <begin position="321"/>
        <end position="602"/>
    </location>
</feature>
<dbReference type="InterPro" id="IPR011527">
    <property type="entry name" value="ABC1_TM_dom"/>
</dbReference>